<protein>
    <recommendedName>
        <fullName evidence="6">FMN dependent NADH:quinone oxidoreductase</fullName>
        <ecNumber evidence="6">1.6.5.-</ecNumber>
    </recommendedName>
    <alternativeName>
        <fullName evidence="6">Azo-dye reductase</fullName>
    </alternativeName>
    <alternativeName>
        <fullName evidence="6">FMN-dependent NADH-azo compound oxidoreductase</fullName>
    </alternativeName>
    <alternativeName>
        <fullName evidence="6">FMN-dependent NADH-azoreductase</fullName>
        <ecNumber evidence="6">1.7.1.17</ecNumber>
    </alternativeName>
</protein>
<organism evidence="8 9">
    <name type="scientific">Posidoniimonas polymericola</name>
    <dbReference type="NCBI Taxonomy" id="2528002"/>
    <lineage>
        <taxon>Bacteria</taxon>
        <taxon>Pseudomonadati</taxon>
        <taxon>Planctomycetota</taxon>
        <taxon>Planctomycetia</taxon>
        <taxon>Pirellulales</taxon>
        <taxon>Lacipirellulaceae</taxon>
        <taxon>Posidoniimonas</taxon>
    </lineage>
</organism>
<gene>
    <name evidence="8" type="primary">azoR1</name>
    <name evidence="6" type="synonym">azoR</name>
    <name evidence="8" type="ORF">Pla123a_27230</name>
</gene>
<dbReference type="GO" id="GO:0016655">
    <property type="term" value="F:oxidoreductase activity, acting on NAD(P)H, quinone or similar compound as acceptor"/>
    <property type="evidence" value="ECO:0007669"/>
    <property type="project" value="InterPro"/>
</dbReference>
<comment type="caution">
    <text evidence="6">Lacks conserved residue(s) required for the propagation of feature annotation.</text>
</comment>
<dbReference type="GO" id="GO:0016652">
    <property type="term" value="F:oxidoreductase activity, acting on NAD(P)H as acceptor"/>
    <property type="evidence" value="ECO:0007669"/>
    <property type="project" value="UniProtKB-UniRule"/>
</dbReference>
<comment type="function">
    <text evidence="6">Quinone reductase that provides resistance to thiol-specific stress caused by electrophilic quinones.</text>
</comment>
<evidence type="ECO:0000256" key="2">
    <source>
        <dbReference type="ARBA" id="ARBA00022643"/>
    </source>
</evidence>
<dbReference type="EMBL" id="SJPO01000006">
    <property type="protein sequence ID" value="TWT75938.1"/>
    <property type="molecule type" value="Genomic_DNA"/>
</dbReference>
<dbReference type="Gene3D" id="3.40.50.360">
    <property type="match status" value="1"/>
</dbReference>
<keyword evidence="9" id="KW-1185">Reference proteome</keyword>
<keyword evidence="2 6" id="KW-0288">FMN</keyword>
<name>A0A5C5YMF4_9BACT</name>
<dbReference type="HAMAP" id="MF_01216">
    <property type="entry name" value="Azoreductase_type1"/>
    <property type="match status" value="1"/>
</dbReference>
<dbReference type="OrthoDB" id="9805013at2"/>
<dbReference type="PANTHER" id="PTHR43741:SF4">
    <property type="entry name" value="FMN-DEPENDENT NADH:QUINONE OXIDOREDUCTASE"/>
    <property type="match status" value="1"/>
</dbReference>
<evidence type="ECO:0000256" key="1">
    <source>
        <dbReference type="ARBA" id="ARBA00022630"/>
    </source>
</evidence>
<feature type="binding site" evidence="6">
    <location>
        <begin position="16"/>
        <end position="18"/>
    </location>
    <ligand>
        <name>FMN</name>
        <dbReference type="ChEBI" id="CHEBI:58210"/>
    </ligand>
</feature>
<dbReference type="SUPFAM" id="SSF52218">
    <property type="entry name" value="Flavoproteins"/>
    <property type="match status" value="1"/>
</dbReference>
<dbReference type="RefSeq" id="WP_146587768.1">
    <property type="nucleotide sequence ID" value="NZ_SJPO01000006.1"/>
</dbReference>
<accession>A0A5C5YMF4</accession>
<comment type="similarity">
    <text evidence="6">Belongs to the azoreductase type 1 family.</text>
</comment>
<sequence length="208" mass="22993">MAKLLHIEASPRKERSHSLSVARALIDAYREANPNDEVETWDLWSTPLPEFDDAAINASYAAKRGQPLTADQQAAYDRLEQVFDRFAAADKYVFSLPMWNFGVPYKLKHFIDVVSQSGMAFKILPEGGYEGQLGGRPTAVVYASGGDYSSEPMTAMDHQRSYFDRWLNFVGITDVKVVNVAATAADPETVKAARAKAEQQAREVGASL</sequence>
<keyword evidence="3 6" id="KW-0560">Oxidoreductase</keyword>
<dbReference type="InterPro" id="IPR003680">
    <property type="entry name" value="Flavodoxin_fold"/>
</dbReference>
<dbReference type="AlphaFoldDB" id="A0A5C5YMF4"/>
<dbReference type="Pfam" id="PF02525">
    <property type="entry name" value="Flavodoxin_2"/>
    <property type="match status" value="1"/>
</dbReference>
<feature type="binding site" evidence="6">
    <location>
        <begin position="98"/>
        <end position="101"/>
    </location>
    <ligand>
        <name>FMN</name>
        <dbReference type="ChEBI" id="CHEBI:58210"/>
    </ligand>
</feature>
<dbReference type="EC" id="1.7.1.17" evidence="6"/>
<comment type="catalytic activity">
    <reaction evidence="5">
        <text>N,N-dimethyl-1,4-phenylenediamine + anthranilate + 2 NAD(+) = 2-(4-dimethylaminophenyl)diazenylbenzoate + 2 NADH + 2 H(+)</text>
        <dbReference type="Rhea" id="RHEA:55872"/>
        <dbReference type="ChEBI" id="CHEBI:15378"/>
        <dbReference type="ChEBI" id="CHEBI:15783"/>
        <dbReference type="ChEBI" id="CHEBI:16567"/>
        <dbReference type="ChEBI" id="CHEBI:57540"/>
        <dbReference type="ChEBI" id="CHEBI:57945"/>
        <dbReference type="ChEBI" id="CHEBI:71579"/>
        <dbReference type="EC" id="1.7.1.17"/>
    </reaction>
    <physiologicalReaction direction="right-to-left" evidence="5">
        <dbReference type="Rhea" id="RHEA:55874"/>
    </physiologicalReaction>
</comment>
<evidence type="ECO:0000256" key="6">
    <source>
        <dbReference type="HAMAP-Rule" id="MF_01216"/>
    </source>
</evidence>
<dbReference type="InterPro" id="IPR029039">
    <property type="entry name" value="Flavoprotein-like_sf"/>
</dbReference>
<dbReference type="GO" id="GO:0009055">
    <property type="term" value="F:electron transfer activity"/>
    <property type="evidence" value="ECO:0007669"/>
    <property type="project" value="UniProtKB-UniRule"/>
</dbReference>
<keyword evidence="1 6" id="KW-0285">Flavoprotein</keyword>
<comment type="function">
    <text evidence="6">Also exhibits azoreductase activity. Catalyzes the reductive cleavage of the azo bond in aromatic azo compounds to the corresponding amines.</text>
</comment>
<dbReference type="InterPro" id="IPR023048">
    <property type="entry name" value="NADH:quinone_OxRdtase_FMN_depd"/>
</dbReference>
<feature type="binding site" evidence="6">
    <location>
        <position position="10"/>
    </location>
    <ligand>
        <name>FMN</name>
        <dbReference type="ChEBI" id="CHEBI:58210"/>
    </ligand>
</feature>
<comment type="subunit">
    <text evidence="6">Homodimer.</text>
</comment>
<evidence type="ECO:0000313" key="9">
    <source>
        <dbReference type="Proteomes" id="UP000318478"/>
    </source>
</evidence>
<evidence type="ECO:0000313" key="8">
    <source>
        <dbReference type="EMBL" id="TWT75938.1"/>
    </source>
</evidence>
<dbReference type="PANTHER" id="PTHR43741">
    <property type="entry name" value="FMN-DEPENDENT NADH-AZOREDUCTASE 1"/>
    <property type="match status" value="1"/>
</dbReference>
<comment type="cofactor">
    <cofactor evidence="6">
        <name>FMN</name>
        <dbReference type="ChEBI" id="CHEBI:58210"/>
    </cofactor>
    <text evidence="6">Binds 1 FMN per subunit.</text>
</comment>
<evidence type="ECO:0000259" key="7">
    <source>
        <dbReference type="Pfam" id="PF02525"/>
    </source>
</evidence>
<reference evidence="8 9" key="1">
    <citation type="submission" date="2019-02" db="EMBL/GenBank/DDBJ databases">
        <title>Deep-cultivation of Planctomycetes and their phenomic and genomic characterization uncovers novel biology.</title>
        <authorList>
            <person name="Wiegand S."/>
            <person name="Jogler M."/>
            <person name="Boedeker C."/>
            <person name="Pinto D."/>
            <person name="Vollmers J."/>
            <person name="Rivas-Marin E."/>
            <person name="Kohn T."/>
            <person name="Peeters S.H."/>
            <person name="Heuer A."/>
            <person name="Rast P."/>
            <person name="Oberbeckmann S."/>
            <person name="Bunk B."/>
            <person name="Jeske O."/>
            <person name="Meyerdierks A."/>
            <person name="Storesund J.E."/>
            <person name="Kallscheuer N."/>
            <person name="Luecker S."/>
            <person name="Lage O.M."/>
            <person name="Pohl T."/>
            <person name="Merkel B.J."/>
            <person name="Hornburger P."/>
            <person name="Mueller R.-W."/>
            <person name="Bruemmer F."/>
            <person name="Labrenz M."/>
            <person name="Spormann A.M."/>
            <person name="Op Den Camp H."/>
            <person name="Overmann J."/>
            <person name="Amann R."/>
            <person name="Jetten M.S.M."/>
            <person name="Mascher T."/>
            <person name="Medema M.H."/>
            <person name="Devos D.P."/>
            <person name="Kaster A.-K."/>
            <person name="Ovreas L."/>
            <person name="Rohde M."/>
            <person name="Galperin M.Y."/>
            <person name="Jogler C."/>
        </authorList>
    </citation>
    <scope>NUCLEOTIDE SEQUENCE [LARGE SCALE GENOMIC DNA]</scope>
    <source>
        <strain evidence="8 9">Pla123a</strain>
    </source>
</reference>
<keyword evidence="4 6" id="KW-0520">NAD</keyword>
<evidence type="ECO:0000256" key="4">
    <source>
        <dbReference type="ARBA" id="ARBA00023027"/>
    </source>
</evidence>
<dbReference type="GO" id="GO:0010181">
    <property type="term" value="F:FMN binding"/>
    <property type="evidence" value="ECO:0007669"/>
    <property type="project" value="UniProtKB-UniRule"/>
</dbReference>
<proteinExistence type="inferred from homology"/>
<dbReference type="Proteomes" id="UP000318478">
    <property type="component" value="Unassembled WGS sequence"/>
</dbReference>
<comment type="caution">
    <text evidence="8">The sequence shown here is derived from an EMBL/GenBank/DDBJ whole genome shotgun (WGS) entry which is preliminary data.</text>
</comment>
<evidence type="ECO:0000256" key="3">
    <source>
        <dbReference type="ARBA" id="ARBA00023002"/>
    </source>
</evidence>
<dbReference type="EC" id="1.6.5.-" evidence="6"/>
<dbReference type="InterPro" id="IPR050104">
    <property type="entry name" value="FMN-dep_NADH:Q_OxRdtase_AzoR1"/>
</dbReference>
<evidence type="ECO:0000256" key="5">
    <source>
        <dbReference type="ARBA" id="ARBA00048542"/>
    </source>
</evidence>
<comment type="catalytic activity">
    <reaction evidence="6">
        <text>2 a quinone + NADH + H(+) = 2 a 1,4-benzosemiquinone + NAD(+)</text>
        <dbReference type="Rhea" id="RHEA:65952"/>
        <dbReference type="ChEBI" id="CHEBI:15378"/>
        <dbReference type="ChEBI" id="CHEBI:57540"/>
        <dbReference type="ChEBI" id="CHEBI:57945"/>
        <dbReference type="ChEBI" id="CHEBI:132124"/>
        <dbReference type="ChEBI" id="CHEBI:134225"/>
    </reaction>
</comment>
<feature type="domain" description="Flavodoxin-like fold" evidence="7">
    <location>
        <begin position="3"/>
        <end position="203"/>
    </location>
</feature>